<feature type="transmembrane region" description="Helical" evidence="1">
    <location>
        <begin position="20"/>
        <end position="38"/>
    </location>
</feature>
<evidence type="ECO:0000256" key="1">
    <source>
        <dbReference type="SAM" id="Phobius"/>
    </source>
</evidence>
<accession>A0ABM8WUG7</accession>
<name>A0ABM8WUG7_9BURK</name>
<reference evidence="2 3" key="1">
    <citation type="submission" date="2021-08" db="EMBL/GenBank/DDBJ databases">
        <authorList>
            <person name="Peeters C."/>
        </authorList>
    </citation>
    <scope>NUCLEOTIDE SEQUENCE [LARGE SCALE GENOMIC DNA]</scope>
    <source>
        <strain evidence="2 3">LMG 21510</strain>
    </source>
</reference>
<dbReference type="Pfam" id="PF10003">
    <property type="entry name" value="DUF2244"/>
    <property type="match status" value="1"/>
</dbReference>
<comment type="caution">
    <text evidence="2">The sequence shown here is derived from an EMBL/GenBank/DDBJ whole genome shotgun (WGS) entry which is preliminary data.</text>
</comment>
<evidence type="ECO:0000313" key="2">
    <source>
        <dbReference type="EMBL" id="CAG9171137.1"/>
    </source>
</evidence>
<evidence type="ECO:0008006" key="4">
    <source>
        <dbReference type="Google" id="ProtNLM"/>
    </source>
</evidence>
<protein>
    <recommendedName>
        <fullName evidence="4">DUF2244 domain-containing protein</fullName>
    </recommendedName>
</protein>
<feature type="transmembrane region" description="Helical" evidence="1">
    <location>
        <begin position="44"/>
        <end position="62"/>
    </location>
</feature>
<keyword evidence="1" id="KW-0812">Transmembrane</keyword>
<proteinExistence type="predicted"/>
<dbReference type="InterPro" id="IPR019253">
    <property type="entry name" value="DUF2244_TM"/>
</dbReference>
<dbReference type="Proteomes" id="UP000721236">
    <property type="component" value="Unassembled WGS sequence"/>
</dbReference>
<evidence type="ECO:0000313" key="3">
    <source>
        <dbReference type="Proteomes" id="UP000721236"/>
    </source>
</evidence>
<sequence>MSEWMMRKNCSLTPMQTVHAYLGACVLVLSIGIAFTVIGHWLVLAFSLAELLVLGALVLAYCRHARDFERITVAHDVLHVEVRCGTDTWERDLMASVVRFEPHVPSRLVVIRYGNERLMLGRHLPWPARRAFSDQLRRSCGGGEVGAGLADRVAFAPE</sequence>
<keyword evidence="3" id="KW-1185">Reference proteome</keyword>
<keyword evidence="1" id="KW-1133">Transmembrane helix</keyword>
<keyword evidence="1" id="KW-0472">Membrane</keyword>
<dbReference type="EMBL" id="CAJZAH010000002">
    <property type="protein sequence ID" value="CAG9171137.1"/>
    <property type="molecule type" value="Genomic_DNA"/>
</dbReference>
<organism evidence="2 3">
    <name type="scientific">Cupriavidus respiraculi</name>
    <dbReference type="NCBI Taxonomy" id="195930"/>
    <lineage>
        <taxon>Bacteria</taxon>
        <taxon>Pseudomonadati</taxon>
        <taxon>Pseudomonadota</taxon>
        <taxon>Betaproteobacteria</taxon>
        <taxon>Burkholderiales</taxon>
        <taxon>Burkholderiaceae</taxon>
        <taxon>Cupriavidus</taxon>
    </lineage>
</organism>
<gene>
    <name evidence="2" type="ORF">LMG21510_01559</name>
</gene>